<evidence type="ECO:0008006" key="3">
    <source>
        <dbReference type="Google" id="ProtNLM"/>
    </source>
</evidence>
<dbReference type="Proteomes" id="UP001629260">
    <property type="component" value="Unassembled WGS sequence"/>
</dbReference>
<organism evidence="1 2">
    <name type="scientific">Flavobacterium plantiphilum</name>
    <dbReference type="NCBI Taxonomy" id="3163297"/>
    <lineage>
        <taxon>Bacteria</taxon>
        <taxon>Pseudomonadati</taxon>
        <taxon>Bacteroidota</taxon>
        <taxon>Flavobacteriia</taxon>
        <taxon>Flavobacteriales</taxon>
        <taxon>Flavobacteriaceae</taxon>
        <taxon>Flavobacterium</taxon>
    </lineage>
</organism>
<evidence type="ECO:0000313" key="1">
    <source>
        <dbReference type="EMBL" id="MFL9831469.1"/>
    </source>
</evidence>
<protein>
    <recommendedName>
        <fullName evidence="3">Outer membrane protein beta-barrel domain-containing protein</fullName>
    </recommendedName>
</protein>
<dbReference type="EMBL" id="JBELQA010000006">
    <property type="protein sequence ID" value="MFL9831469.1"/>
    <property type="molecule type" value="Genomic_DNA"/>
</dbReference>
<sequence>MRFLDKISPYINFSRIDDESRAIETLTLPNSNITPKNNLDLIQKSYLEMGTVVNIFNLKFNKEMPFRTIGYFPARYQITDVKIDNEFKSIQGFAYGFGLKFEFKRFNNFGFNYSLEYSKYSFKDYNSITTFEAPGTFDLFKNEAEIFYHPGTSKNQSIFLRFKTFNNLGNNEAFYQLQFGYRFSIGISDVKTKTQ</sequence>
<proteinExistence type="predicted"/>
<dbReference type="RefSeq" id="WP_408081941.1">
    <property type="nucleotide sequence ID" value="NZ_JBELQA010000006.1"/>
</dbReference>
<reference evidence="1 2" key="1">
    <citation type="submission" date="2024-06" db="EMBL/GenBank/DDBJ databases">
        <authorList>
            <person name="Kaempfer P."/>
            <person name="Viver T."/>
        </authorList>
    </citation>
    <scope>NUCLEOTIDE SEQUENCE [LARGE SCALE GENOMIC DNA]</scope>
    <source>
        <strain evidence="1 2">ST-87</strain>
    </source>
</reference>
<accession>A0ABW8XUX8</accession>
<evidence type="ECO:0000313" key="2">
    <source>
        <dbReference type="Proteomes" id="UP001629260"/>
    </source>
</evidence>
<name>A0ABW8XUX8_9FLAO</name>
<comment type="caution">
    <text evidence="1">The sequence shown here is derived from an EMBL/GenBank/DDBJ whole genome shotgun (WGS) entry which is preliminary data.</text>
</comment>
<gene>
    <name evidence="1" type="ORF">ABS764_11485</name>
</gene>
<keyword evidence="2" id="KW-1185">Reference proteome</keyword>